<dbReference type="InterPro" id="IPR005215">
    <property type="entry name" value="Trig_fac"/>
</dbReference>
<protein>
    <recommendedName>
        <fullName evidence="1">PPIase FKBP-type domain-containing protein</fullName>
    </recommendedName>
</protein>
<gene>
    <name evidence="2" type="ORF">METZ01_LOCUS347646</name>
</gene>
<dbReference type="InterPro" id="IPR008881">
    <property type="entry name" value="Trigger_fac_ribosome-bd_bac"/>
</dbReference>
<dbReference type="NCBIfam" id="TIGR00115">
    <property type="entry name" value="tig"/>
    <property type="match status" value="1"/>
</dbReference>
<dbReference type="Gene3D" id="3.30.70.1050">
    <property type="entry name" value="Trigger factor ribosome-binding domain"/>
    <property type="match status" value="1"/>
</dbReference>
<dbReference type="GO" id="GO:0043335">
    <property type="term" value="P:protein unfolding"/>
    <property type="evidence" value="ECO:0007669"/>
    <property type="project" value="TreeGrafter"/>
</dbReference>
<dbReference type="GO" id="GO:0003755">
    <property type="term" value="F:peptidyl-prolyl cis-trans isomerase activity"/>
    <property type="evidence" value="ECO:0007669"/>
    <property type="project" value="InterPro"/>
</dbReference>
<sequence>MKTDFTKISECRQELSVEIPADTVEKTIERLSKGYGRTAKIPGFRPGKVPAQVIRARFREQLLHDAAQELVPKAVDDALAASALTPIATPDVQDVNINEGQPLTFRATFDTLPTVDPGRYDDFTLRQTPVSIDEDAVNKAMDQLQLRASRLDPIEGRNIEHGDTVTLDLERRLVKQPTDSNNDSSTEPEQHRDVSVEIGHLSNPPGFDEELIGLKVGDTSSFTVAFPEDYEVSSFAG</sequence>
<accession>A0A382RC35</accession>
<dbReference type="GO" id="GO:0051083">
    <property type="term" value="P:'de novo' cotranslational protein folding"/>
    <property type="evidence" value="ECO:0007669"/>
    <property type="project" value="TreeGrafter"/>
</dbReference>
<dbReference type="AlphaFoldDB" id="A0A382RC35"/>
<dbReference type="Gene3D" id="3.10.50.40">
    <property type="match status" value="1"/>
</dbReference>
<feature type="non-terminal residue" evidence="2">
    <location>
        <position position="237"/>
    </location>
</feature>
<reference evidence="2" key="1">
    <citation type="submission" date="2018-05" db="EMBL/GenBank/DDBJ databases">
        <authorList>
            <person name="Lanie J.A."/>
            <person name="Ng W.-L."/>
            <person name="Kazmierczak K.M."/>
            <person name="Andrzejewski T.M."/>
            <person name="Davidsen T.M."/>
            <person name="Wayne K.J."/>
            <person name="Tettelin H."/>
            <person name="Glass J.I."/>
            <person name="Rusch D."/>
            <person name="Podicherti R."/>
            <person name="Tsui H.-C.T."/>
            <person name="Winkler M.E."/>
        </authorList>
    </citation>
    <scope>NUCLEOTIDE SEQUENCE</scope>
</reference>
<dbReference type="PANTHER" id="PTHR30560">
    <property type="entry name" value="TRIGGER FACTOR CHAPERONE AND PEPTIDYL-PROLYL CIS/TRANS ISOMERASE"/>
    <property type="match status" value="1"/>
</dbReference>
<dbReference type="EMBL" id="UINC01120357">
    <property type="protein sequence ID" value="SVC94792.1"/>
    <property type="molecule type" value="Genomic_DNA"/>
</dbReference>
<name>A0A382RC35_9ZZZZ</name>
<dbReference type="Pfam" id="PF05697">
    <property type="entry name" value="Trigger_N"/>
    <property type="match status" value="1"/>
</dbReference>
<feature type="domain" description="PPIase FKBP-type" evidence="1">
    <location>
        <begin position="162"/>
        <end position="237"/>
    </location>
</feature>
<dbReference type="SUPFAM" id="SSF54534">
    <property type="entry name" value="FKBP-like"/>
    <property type="match status" value="1"/>
</dbReference>
<dbReference type="InterPro" id="IPR046357">
    <property type="entry name" value="PPIase_dom_sf"/>
</dbReference>
<dbReference type="PANTHER" id="PTHR30560:SF3">
    <property type="entry name" value="TRIGGER FACTOR-LIKE PROTEIN TIG, CHLOROPLASTIC"/>
    <property type="match status" value="1"/>
</dbReference>
<organism evidence="2">
    <name type="scientific">marine metagenome</name>
    <dbReference type="NCBI Taxonomy" id="408172"/>
    <lineage>
        <taxon>unclassified sequences</taxon>
        <taxon>metagenomes</taxon>
        <taxon>ecological metagenomes</taxon>
    </lineage>
</organism>
<evidence type="ECO:0000259" key="1">
    <source>
        <dbReference type="PROSITE" id="PS50059"/>
    </source>
</evidence>
<dbReference type="GO" id="GO:0015031">
    <property type="term" value="P:protein transport"/>
    <property type="evidence" value="ECO:0007669"/>
    <property type="project" value="InterPro"/>
</dbReference>
<dbReference type="InterPro" id="IPR001179">
    <property type="entry name" value="PPIase_FKBP_dom"/>
</dbReference>
<dbReference type="GO" id="GO:0043022">
    <property type="term" value="F:ribosome binding"/>
    <property type="evidence" value="ECO:0007669"/>
    <property type="project" value="TreeGrafter"/>
</dbReference>
<dbReference type="InterPro" id="IPR036611">
    <property type="entry name" value="Trigger_fac_ribosome-bd_sf"/>
</dbReference>
<dbReference type="GO" id="GO:0044183">
    <property type="term" value="F:protein folding chaperone"/>
    <property type="evidence" value="ECO:0007669"/>
    <property type="project" value="TreeGrafter"/>
</dbReference>
<proteinExistence type="predicted"/>
<evidence type="ECO:0000313" key="2">
    <source>
        <dbReference type="EMBL" id="SVC94792.1"/>
    </source>
</evidence>
<dbReference type="PROSITE" id="PS50059">
    <property type="entry name" value="FKBP_PPIASE"/>
    <property type="match status" value="1"/>
</dbReference>
<dbReference type="SUPFAM" id="SSF102735">
    <property type="entry name" value="Trigger factor ribosome-binding domain"/>
    <property type="match status" value="1"/>
</dbReference>
<dbReference type="Pfam" id="PF00254">
    <property type="entry name" value="FKBP_C"/>
    <property type="match status" value="1"/>
</dbReference>